<accession>A0ABD3JZ02</accession>
<dbReference type="InterPro" id="IPR052592">
    <property type="entry name" value="LRR-RLK"/>
</dbReference>
<feature type="chain" id="PRO_5044821349" description="Leucine-rich repeat-containing N-terminal plant-type domain-containing protein" evidence="3">
    <location>
        <begin position="29"/>
        <end position="232"/>
    </location>
</feature>
<dbReference type="Proteomes" id="UP001634007">
    <property type="component" value="Unassembled WGS sequence"/>
</dbReference>
<feature type="signal peptide" evidence="3">
    <location>
        <begin position="1"/>
        <end position="28"/>
    </location>
</feature>
<evidence type="ECO:0000256" key="1">
    <source>
        <dbReference type="ARBA" id="ARBA00022614"/>
    </source>
</evidence>
<dbReference type="PANTHER" id="PTHR48054">
    <property type="entry name" value="RECEPTOR KINASE-LIKE PROTEIN XA21"/>
    <property type="match status" value="1"/>
</dbReference>
<keyword evidence="3" id="KW-0732">Signal</keyword>
<dbReference type="InterPro" id="IPR013210">
    <property type="entry name" value="LRR_N_plant-typ"/>
</dbReference>
<dbReference type="Pfam" id="PF00560">
    <property type="entry name" value="LRR_1"/>
    <property type="match status" value="1"/>
</dbReference>
<feature type="domain" description="Leucine-rich repeat-containing N-terminal plant-type" evidence="4">
    <location>
        <begin position="30"/>
        <end position="58"/>
    </location>
</feature>
<organism evidence="5 6">
    <name type="scientific">Eucalyptus globulus</name>
    <name type="common">Tasmanian blue gum</name>
    <dbReference type="NCBI Taxonomy" id="34317"/>
    <lineage>
        <taxon>Eukaryota</taxon>
        <taxon>Viridiplantae</taxon>
        <taxon>Streptophyta</taxon>
        <taxon>Embryophyta</taxon>
        <taxon>Tracheophyta</taxon>
        <taxon>Spermatophyta</taxon>
        <taxon>Magnoliopsida</taxon>
        <taxon>eudicotyledons</taxon>
        <taxon>Gunneridae</taxon>
        <taxon>Pentapetalae</taxon>
        <taxon>rosids</taxon>
        <taxon>malvids</taxon>
        <taxon>Myrtales</taxon>
        <taxon>Myrtaceae</taxon>
        <taxon>Myrtoideae</taxon>
        <taxon>Eucalypteae</taxon>
        <taxon>Eucalyptus</taxon>
    </lineage>
</organism>
<dbReference type="EMBL" id="JBJKBG010000007">
    <property type="protein sequence ID" value="KAL3732227.1"/>
    <property type="molecule type" value="Genomic_DNA"/>
</dbReference>
<sequence length="232" mass="25338">MESLAGAKANVTIISFLWLATLTPLSIQEQDDVQCLQGTKDALADPGVRLSSWNFTTEPRTERPDPRVASALQKTSLAEPHRQQHLRENSPSKICGWLPYLTSLGLSGNNNIIGFLPSELANCIYLNFLDFSDNKLSGTILPELAKLVRLIRPSIAGSDPSGKIPPSFAGFNATSFSGNRGLCSAPLGRCGRGKRNMVIVGCVVGGELQALGLVRTKERTSNQRRHRRRQRD</sequence>
<comment type="caution">
    <text evidence="5">The sequence shown here is derived from an EMBL/GenBank/DDBJ whole genome shotgun (WGS) entry which is preliminary data.</text>
</comment>
<name>A0ABD3JZ02_EUCGL</name>
<evidence type="ECO:0000259" key="4">
    <source>
        <dbReference type="Pfam" id="PF08263"/>
    </source>
</evidence>
<proteinExistence type="predicted"/>
<protein>
    <recommendedName>
        <fullName evidence="4">Leucine-rich repeat-containing N-terminal plant-type domain-containing protein</fullName>
    </recommendedName>
</protein>
<keyword evidence="1" id="KW-0433">Leucine-rich repeat</keyword>
<dbReference type="InterPro" id="IPR032675">
    <property type="entry name" value="LRR_dom_sf"/>
</dbReference>
<keyword evidence="2" id="KW-0677">Repeat</keyword>
<dbReference type="Pfam" id="PF08263">
    <property type="entry name" value="LRRNT_2"/>
    <property type="match status" value="1"/>
</dbReference>
<dbReference type="PANTHER" id="PTHR48054:SF82">
    <property type="entry name" value="LRR RECEPTOR-LIKE SERINE_THREONINE-PROTEIN KINASE FLS2"/>
    <property type="match status" value="1"/>
</dbReference>
<evidence type="ECO:0000313" key="5">
    <source>
        <dbReference type="EMBL" id="KAL3732227.1"/>
    </source>
</evidence>
<dbReference type="InterPro" id="IPR001611">
    <property type="entry name" value="Leu-rich_rpt"/>
</dbReference>
<evidence type="ECO:0000313" key="6">
    <source>
        <dbReference type="Proteomes" id="UP001634007"/>
    </source>
</evidence>
<dbReference type="AlphaFoldDB" id="A0ABD3JZ02"/>
<keyword evidence="6" id="KW-1185">Reference proteome</keyword>
<reference evidence="5 6" key="1">
    <citation type="submission" date="2024-11" db="EMBL/GenBank/DDBJ databases">
        <title>Chromosome-level genome assembly of Eucalyptus globulus Labill. provides insights into its genome evolution.</title>
        <authorList>
            <person name="Li X."/>
        </authorList>
    </citation>
    <scope>NUCLEOTIDE SEQUENCE [LARGE SCALE GENOMIC DNA]</scope>
    <source>
        <strain evidence="5">CL2024</strain>
        <tissue evidence="5">Fresh tender leaves</tissue>
    </source>
</reference>
<gene>
    <name evidence="5" type="ORF">ACJRO7_028978</name>
</gene>
<evidence type="ECO:0000256" key="3">
    <source>
        <dbReference type="SAM" id="SignalP"/>
    </source>
</evidence>
<dbReference type="Gene3D" id="3.80.10.10">
    <property type="entry name" value="Ribonuclease Inhibitor"/>
    <property type="match status" value="1"/>
</dbReference>
<evidence type="ECO:0000256" key="2">
    <source>
        <dbReference type="ARBA" id="ARBA00022737"/>
    </source>
</evidence>
<dbReference type="SUPFAM" id="SSF52058">
    <property type="entry name" value="L domain-like"/>
    <property type="match status" value="1"/>
</dbReference>